<dbReference type="Proteomes" id="UP000005090">
    <property type="component" value="Chromosome"/>
</dbReference>
<evidence type="ECO:0008006" key="3">
    <source>
        <dbReference type="Google" id="ProtNLM"/>
    </source>
</evidence>
<dbReference type="STRING" id="686340.Metal_3531"/>
<protein>
    <recommendedName>
        <fullName evidence="3">DUF2934 domain-containing protein</fullName>
    </recommendedName>
</protein>
<dbReference type="InterPro" id="IPR021327">
    <property type="entry name" value="DUF2934"/>
</dbReference>
<dbReference type="eggNOG" id="ENOG5031QH3">
    <property type="taxonomic scope" value="Bacteria"/>
</dbReference>
<dbReference type="AlphaFoldDB" id="H8GG99"/>
<dbReference type="EMBL" id="CM001475">
    <property type="protein sequence ID" value="EIC31179.1"/>
    <property type="molecule type" value="Genomic_DNA"/>
</dbReference>
<sequence length="68" mass="8091">MNIPDKSLNTDAYGNTDPDKFRLMVEERAYFKAERRGFANGHELDDWLEAEQEISNQCRYWYLDNDPS</sequence>
<dbReference type="Pfam" id="PF11154">
    <property type="entry name" value="DUF2934"/>
    <property type="match status" value="1"/>
</dbReference>
<dbReference type="RefSeq" id="WP_005374352.1">
    <property type="nucleotide sequence ID" value="NZ_CM001475.1"/>
</dbReference>
<keyword evidence="2" id="KW-1185">Reference proteome</keyword>
<dbReference type="HOGENOM" id="CLU_2807587_0_0_6"/>
<accession>H8GG99</accession>
<name>H8GG99_METAL</name>
<proteinExistence type="predicted"/>
<organism evidence="1 2">
    <name type="scientific">Methylomicrobium album BG8</name>
    <dbReference type="NCBI Taxonomy" id="686340"/>
    <lineage>
        <taxon>Bacteria</taxon>
        <taxon>Pseudomonadati</taxon>
        <taxon>Pseudomonadota</taxon>
        <taxon>Gammaproteobacteria</taxon>
        <taxon>Methylococcales</taxon>
        <taxon>Methylococcaceae</taxon>
        <taxon>Methylomicrobium</taxon>
    </lineage>
</organism>
<gene>
    <name evidence="1" type="ORF">Metal_3531</name>
</gene>
<evidence type="ECO:0000313" key="1">
    <source>
        <dbReference type="EMBL" id="EIC31179.1"/>
    </source>
</evidence>
<reference evidence="1 2" key="1">
    <citation type="journal article" date="2013" name="Genome Announc.">
        <title>Genome Sequence of the Obligate Gammaproteobacterial Methanotroph Methylomicrobium album Strain BG8.</title>
        <authorList>
            <person name="Kits K.D."/>
            <person name="Kalyuzhnaya M.G."/>
            <person name="Klotz M.G."/>
            <person name="Jetten M.S."/>
            <person name="Op den Camp H.J."/>
            <person name="Vuilleumier S."/>
            <person name="Bringel F."/>
            <person name="Dispirito A.A."/>
            <person name="Murrell J.C."/>
            <person name="Bruce D."/>
            <person name="Cheng J.F."/>
            <person name="Copeland A."/>
            <person name="Goodwin L."/>
            <person name="Hauser L."/>
            <person name="Lajus A."/>
            <person name="Land M.L."/>
            <person name="Lapidus A."/>
            <person name="Lucas S."/>
            <person name="Medigue C."/>
            <person name="Pitluck S."/>
            <person name="Woyke T."/>
            <person name="Zeytun A."/>
            <person name="Stein L.Y."/>
        </authorList>
    </citation>
    <scope>NUCLEOTIDE SEQUENCE [LARGE SCALE GENOMIC DNA]</scope>
    <source>
        <strain evidence="1 2">BG8</strain>
    </source>
</reference>
<evidence type="ECO:0000313" key="2">
    <source>
        <dbReference type="Proteomes" id="UP000005090"/>
    </source>
</evidence>